<feature type="region of interest" description="Disordered" evidence="1">
    <location>
        <begin position="1"/>
        <end position="50"/>
    </location>
</feature>
<feature type="transmembrane region" description="Helical" evidence="2">
    <location>
        <begin position="56"/>
        <end position="77"/>
    </location>
</feature>
<comment type="caution">
    <text evidence="3">The sequence shown here is derived from an EMBL/GenBank/DDBJ whole genome shotgun (WGS) entry which is preliminary data.</text>
</comment>
<evidence type="ECO:0000313" key="3">
    <source>
        <dbReference type="EMBL" id="HIV62604.1"/>
    </source>
</evidence>
<dbReference type="Proteomes" id="UP000886808">
    <property type="component" value="Unassembled WGS sequence"/>
</dbReference>
<accession>A0A9D1PJD9</accession>
<name>A0A9D1PJD9_9FIRM</name>
<keyword evidence="2" id="KW-1133">Transmembrane helix</keyword>
<dbReference type="AlphaFoldDB" id="A0A9D1PJD9"/>
<dbReference type="Pfam" id="PF14014">
    <property type="entry name" value="DUF4230"/>
    <property type="match status" value="1"/>
</dbReference>
<organism evidence="3 4">
    <name type="scientific">Candidatus Butyricicoccus avistercoris</name>
    <dbReference type="NCBI Taxonomy" id="2838518"/>
    <lineage>
        <taxon>Bacteria</taxon>
        <taxon>Bacillati</taxon>
        <taxon>Bacillota</taxon>
        <taxon>Clostridia</taxon>
        <taxon>Eubacteriales</taxon>
        <taxon>Butyricicoccaceae</taxon>
        <taxon>Butyricicoccus</taxon>
    </lineage>
</organism>
<reference evidence="3" key="2">
    <citation type="submission" date="2021-04" db="EMBL/GenBank/DDBJ databases">
        <authorList>
            <person name="Gilroy R."/>
        </authorList>
    </citation>
    <scope>NUCLEOTIDE SEQUENCE</scope>
    <source>
        <strain evidence="3">CHK193-4272</strain>
    </source>
</reference>
<evidence type="ECO:0000256" key="2">
    <source>
        <dbReference type="SAM" id="Phobius"/>
    </source>
</evidence>
<protein>
    <submittedName>
        <fullName evidence="3">DUF4230 domain-containing protein</fullName>
    </submittedName>
</protein>
<keyword evidence="2" id="KW-0812">Transmembrane</keyword>
<evidence type="ECO:0000256" key="1">
    <source>
        <dbReference type="SAM" id="MobiDB-lite"/>
    </source>
</evidence>
<keyword evidence="2" id="KW-0472">Membrane</keyword>
<reference evidence="3" key="1">
    <citation type="journal article" date="2021" name="PeerJ">
        <title>Extensive microbial diversity within the chicken gut microbiome revealed by metagenomics and culture.</title>
        <authorList>
            <person name="Gilroy R."/>
            <person name="Ravi A."/>
            <person name="Getino M."/>
            <person name="Pursley I."/>
            <person name="Horton D.L."/>
            <person name="Alikhan N.F."/>
            <person name="Baker D."/>
            <person name="Gharbi K."/>
            <person name="Hall N."/>
            <person name="Watson M."/>
            <person name="Adriaenssens E.M."/>
            <person name="Foster-Nyarko E."/>
            <person name="Jarju S."/>
            <person name="Secka A."/>
            <person name="Antonio M."/>
            <person name="Oren A."/>
            <person name="Chaudhuri R.R."/>
            <person name="La Ragione R."/>
            <person name="Hildebrand F."/>
            <person name="Pallen M.J."/>
        </authorList>
    </citation>
    <scope>NUCLEOTIDE SEQUENCE</scope>
    <source>
        <strain evidence="3">CHK193-4272</strain>
    </source>
</reference>
<proteinExistence type="predicted"/>
<gene>
    <name evidence="3" type="ORF">H9746_07170</name>
</gene>
<dbReference type="InterPro" id="IPR025324">
    <property type="entry name" value="DUF4230"/>
</dbReference>
<feature type="compositionally biased region" description="Polar residues" evidence="1">
    <location>
        <begin position="12"/>
        <end position="38"/>
    </location>
</feature>
<evidence type="ECO:0000313" key="4">
    <source>
        <dbReference type="Proteomes" id="UP000886808"/>
    </source>
</evidence>
<dbReference type="EMBL" id="DXIE01000039">
    <property type="protein sequence ID" value="HIV62604.1"/>
    <property type="molecule type" value="Genomic_DNA"/>
</dbReference>
<sequence>MDTQHLGHVEIQNPNPATNLSQTQRQPSPNRRPTNSGSRPPQRRRKNKKQLAMQRMLVVIGIILAIFLIIFSMGASWGKGRGTKLTKDNITAGLAAISDISKTNYHYTNIAKFDGTDDFYGFDASDYSSLTISYDGVITAHVDASKIKVEIDGSKVNITLPEATVDSNEITENSIAVYNSNNGSFENITLTDFAGFETTQQPVAQTKATTNGLLFDSSEKAKAAIKPIIEAIAGARKDKYTITIN</sequence>